<name>A0ABT2C382_9BURK</name>
<dbReference type="RefSeq" id="WP_259450886.1">
    <property type="nucleotide sequence ID" value="NZ_CP119520.1"/>
</dbReference>
<evidence type="ECO:0000313" key="2">
    <source>
        <dbReference type="EMBL" id="MCS0631839.1"/>
    </source>
</evidence>
<evidence type="ECO:0000256" key="1">
    <source>
        <dbReference type="SAM" id="MobiDB-lite"/>
    </source>
</evidence>
<reference evidence="2" key="1">
    <citation type="submission" date="2022-08" db="EMBL/GenBank/DDBJ databases">
        <title>Reclassification of Massilia species as members of the genera Telluria, Duganella, Pseudoduganella, Mokoshia gen. nov. and Zemynaea gen. nov. using orthogonal and non-orthogonal genome-based approaches.</title>
        <authorList>
            <person name="Bowman J.P."/>
        </authorList>
    </citation>
    <scope>NUCLEOTIDE SEQUENCE</scope>
    <source>
        <strain evidence="2">LMG 11547</strain>
    </source>
</reference>
<organism evidence="2 3">
    <name type="scientific">Telluria mixta</name>
    <dbReference type="NCBI Taxonomy" id="34071"/>
    <lineage>
        <taxon>Bacteria</taxon>
        <taxon>Pseudomonadati</taxon>
        <taxon>Pseudomonadota</taxon>
        <taxon>Betaproteobacteria</taxon>
        <taxon>Burkholderiales</taxon>
        <taxon>Oxalobacteraceae</taxon>
        <taxon>Telluria group</taxon>
        <taxon>Telluria</taxon>
    </lineage>
</organism>
<accession>A0ABT2C382</accession>
<sequence>MKFYLVSLAVGLLVGCIYALLQVRSPAPPAIALIGLFGMLVGEQAVPIAKRLISGEPVTISWFRSECVSSISGVTPPPAPTTDNKAGHDRAA</sequence>
<protein>
    <submittedName>
        <fullName evidence="2">XapX domain-containing protein</fullName>
    </submittedName>
</protein>
<dbReference type="InterPro" id="IPR020017">
    <property type="entry name" value="XapX_domain"/>
</dbReference>
<dbReference type="EMBL" id="JANUHC010000008">
    <property type="protein sequence ID" value="MCS0631839.1"/>
    <property type="molecule type" value="Genomic_DNA"/>
</dbReference>
<proteinExistence type="predicted"/>
<dbReference type="Pfam" id="PF07235">
    <property type="entry name" value="DUF1427"/>
    <property type="match status" value="1"/>
</dbReference>
<dbReference type="Proteomes" id="UP001165263">
    <property type="component" value="Unassembled WGS sequence"/>
</dbReference>
<comment type="caution">
    <text evidence="2">The sequence shown here is derived from an EMBL/GenBank/DDBJ whole genome shotgun (WGS) entry which is preliminary data.</text>
</comment>
<feature type="region of interest" description="Disordered" evidence="1">
    <location>
        <begin position="71"/>
        <end position="92"/>
    </location>
</feature>
<dbReference type="NCBIfam" id="TIGR03510">
    <property type="entry name" value="XapX"/>
    <property type="match status" value="1"/>
</dbReference>
<dbReference type="InterPro" id="IPR009872">
    <property type="entry name" value="DUF1427"/>
</dbReference>
<gene>
    <name evidence="2" type="ORF">NX786_21140</name>
</gene>
<keyword evidence="3" id="KW-1185">Reference proteome</keyword>
<evidence type="ECO:0000313" key="3">
    <source>
        <dbReference type="Proteomes" id="UP001165263"/>
    </source>
</evidence>
<dbReference type="PROSITE" id="PS51257">
    <property type="entry name" value="PROKAR_LIPOPROTEIN"/>
    <property type="match status" value="1"/>
</dbReference>